<organism evidence="3">
    <name type="scientific">Serpula lacrymans var. lacrymans (strain S7.3)</name>
    <name type="common">Dry rot fungus</name>
    <dbReference type="NCBI Taxonomy" id="936435"/>
    <lineage>
        <taxon>Eukaryota</taxon>
        <taxon>Fungi</taxon>
        <taxon>Dikarya</taxon>
        <taxon>Basidiomycota</taxon>
        <taxon>Agaricomycotina</taxon>
        <taxon>Agaricomycetes</taxon>
        <taxon>Agaricomycetidae</taxon>
        <taxon>Boletales</taxon>
        <taxon>Coniophorineae</taxon>
        <taxon>Serpulaceae</taxon>
        <taxon>Serpula</taxon>
    </lineage>
</organism>
<dbReference type="Pfam" id="PF26138">
    <property type="entry name" value="DUF8040"/>
    <property type="match status" value="1"/>
</dbReference>
<reference evidence="3" key="1">
    <citation type="journal article" date="2011" name="Science">
        <title>The plant cell wall-decomposing machinery underlies the functional diversity of forest fungi.</title>
        <authorList>
            <person name="Eastwood D.C."/>
            <person name="Floudas D."/>
            <person name="Binder M."/>
            <person name="Majcherczyk A."/>
            <person name="Schneider P."/>
            <person name="Aerts A."/>
            <person name="Asiegbu F.O."/>
            <person name="Baker S.E."/>
            <person name="Barry K."/>
            <person name="Bendiksby M."/>
            <person name="Blumentritt M."/>
            <person name="Coutinho P.M."/>
            <person name="Cullen D."/>
            <person name="de Vries R.P."/>
            <person name="Gathman A."/>
            <person name="Goodell B."/>
            <person name="Henrissat B."/>
            <person name="Ihrmark K."/>
            <person name="Kauserud H."/>
            <person name="Kohler A."/>
            <person name="LaButti K."/>
            <person name="Lapidus A."/>
            <person name="Lavin J.L."/>
            <person name="Lee Y.-H."/>
            <person name="Lindquist E."/>
            <person name="Lilly W."/>
            <person name="Lucas S."/>
            <person name="Morin E."/>
            <person name="Murat C."/>
            <person name="Oguiza J.A."/>
            <person name="Park J."/>
            <person name="Pisabarro A.G."/>
            <person name="Riley R."/>
            <person name="Rosling A."/>
            <person name="Salamov A."/>
            <person name="Schmidt O."/>
            <person name="Schmutz J."/>
            <person name="Skrede I."/>
            <person name="Stenlid J."/>
            <person name="Wiebenga A."/>
            <person name="Xie X."/>
            <person name="Kuees U."/>
            <person name="Hibbett D.S."/>
            <person name="Hoffmeister D."/>
            <person name="Hoegberg N."/>
            <person name="Martin F."/>
            <person name="Grigoriev I.V."/>
            <person name="Watkinson S.C."/>
        </authorList>
    </citation>
    <scope>NUCLEOTIDE SEQUENCE [LARGE SCALE GENOMIC DNA]</scope>
    <source>
        <strain evidence="3">strain S7.3</strain>
    </source>
</reference>
<dbReference type="InParanoid" id="F8QCB7"/>
<dbReference type="Proteomes" id="UP000008063">
    <property type="component" value="Unassembled WGS sequence"/>
</dbReference>
<feature type="non-terminal residue" evidence="2">
    <location>
        <position position="71"/>
    </location>
</feature>
<sequence>MDIRVGSKQAGHTNSKYVTLQEKLGVFLYMCVTGLTLKHVGERFQHANDTLSKYFKEILFAFSSAPIYTDY</sequence>
<dbReference type="InterPro" id="IPR058353">
    <property type="entry name" value="DUF8040"/>
</dbReference>
<keyword evidence="3" id="KW-1185">Reference proteome</keyword>
<evidence type="ECO:0000313" key="2">
    <source>
        <dbReference type="EMBL" id="EGN94236.1"/>
    </source>
</evidence>
<evidence type="ECO:0000259" key="1">
    <source>
        <dbReference type="Pfam" id="PF26138"/>
    </source>
</evidence>
<name>F8QCB7_SERL3</name>
<accession>F8QCB7</accession>
<gene>
    <name evidence="2" type="ORF">SERLA73DRAFT_144757</name>
</gene>
<dbReference type="OrthoDB" id="2430314at2759"/>
<dbReference type="AlphaFoldDB" id="F8QCB7"/>
<dbReference type="EMBL" id="GL945489">
    <property type="protein sequence ID" value="EGN94236.1"/>
    <property type="molecule type" value="Genomic_DNA"/>
</dbReference>
<evidence type="ECO:0000313" key="3">
    <source>
        <dbReference type="Proteomes" id="UP000008063"/>
    </source>
</evidence>
<feature type="domain" description="DUF8040" evidence="1">
    <location>
        <begin position="10"/>
        <end position="63"/>
    </location>
</feature>
<dbReference type="HOGENOM" id="CLU_200854_0_0_1"/>
<proteinExistence type="predicted"/>
<dbReference type="STRING" id="936435.F8QCB7"/>
<protein>
    <recommendedName>
        <fullName evidence="1">DUF8040 domain-containing protein</fullName>
    </recommendedName>
</protein>